<dbReference type="Proteomes" id="UP000324376">
    <property type="component" value="Unassembled WGS sequence"/>
</dbReference>
<protein>
    <submittedName>
        <fullName evidence="4">Heat shock protein Hsp20</fullName>
    </submittedName>
</protein>
<evidence type="ECO:0000259" key="3">
    <source>
        <dbReference type="PROSITE" id="PS01031"/>
    </source>
</evidence>
<comment type="similarity">
    <text evidence="1 2">Belongs to the small heat shock protein (HSP20) family.</text>
</comment>
<evidence type="ECO:0000256" key="1">
    <source>
        <dbReference type="PROSITE-ProRule" id="PRU00285"/>
    </source>
</evidence>
<dbReference type="OrthoDB" id="9814487at2"/>
<keyword evidence="5" id="KW-1185">Reference proteome</keyword>
<sequence length="145" mass="16643">MSLVKRTDRMPLLLEDFFNTDWLGGTTNQSRIGFNVPAVNVIENDDEFVVQLAAPGLKKENFNIELDNDKLTISSKTETENEENEGSPKFTRREFMYNDFKRSFNLPDTINTGEIAATYEDGILRAVLPKREEAKVQPKRLIEIK</sequence>
<gene>
    <name evidence="4" type="ORF">BD809_11233</name>
</gene>
<comment type="caution">
    <text evidence="4">The sequence shown here is derived from an EMBL/GenBank/DDBJ whole genome shotgun (WGS) entry which is preliminary data.</text>
</comment>
<dbReference type="SUPFAM" id="SSF49764">
    <property type="entry name" value="HSP20-like chaperones"/>
    <property type="match status" value="1"/>
</dbReference>
<evidence type="ECO:0000313" key="4">
    <source>
        <dbReference type="EMBL" id="TYP70441.1"/>
    </source>
</evidence>
<organism evidence="4 5">
    <name type="scientific">Aquimarina intermedia</name>
    <dbReference type="NCBI Taxonomy" id="350814"/>
    <lineage>
        <taxon>Bacteria</taxon>
        <taxon>Pseudomonadati</taxon>
        <taxon>Bacteroidota</taxon>
        <taxon>Flavobacteriia</taxon>
        <taxon>Flavobacteriales</taxon>
        <taxon>Flavobacteriaceae</taxon>
        <taxon>Aquimarina</taxon>
    </lineage>
</organism>
<dbReference type="InterPro" id="IPR002068">
    <property type="entry name" value="A-crystallin/Hsp20_dom"/>
</dbReference>
<name>A0A5S5BTE0_9FLAO</name>
<feature type="domain" description="SHSP" evidence="3">
    <location>
        <begin position="29"/>
        <end position="145"/>
    </location>
</feature>
<dbReference type="InterPro" id="IPR031107">
    <property type="entry name" value="Small_HSP"/>
</dbReference>
<dbReference type="Pfam" id="PF00011">
    <property type="entry name" value="HSP20"/>
    <property type="match status" value="1"/>
</dbReference>
<dbReference type="Gene3D" id="2.60.40.790">
    <property type="match status" value="1"/>
</dbReference>
<reference evidence="4 5" key="1">
    <citation type="submission" date="2019-07" db="EMBL/GenBank/DDBJ databases">
        <title>Genomic Encyclopedia of Archaeal and Bacterial Type Strains, Phase II (KMG-II): from individual species to whole genera.</title>
        <authorList>
            <person name="Goeker M."/>
        </authorList>
    </citation>
    <scope>NUCLEOTIDE SEQUENCE [LARGE SCALE GENOMIC DNA]</scope>
    <source>
        <strain evidence="4 5">DSM 17527</strain>
    </source>
</reference>
<evidence type="ECO:0000256" key="2">
    <source>
        <dbReference type="RuleBase" id="RU003616"/>
    </source>
</evidence>
<keyword evidence="4" id="KW-0346">Stress response</keyword>
<dbReference type="PROSITE" id="PS01031">
    <property type="entry name" value="SHSP"/>
    <property type="match status" value="1"/>
</dbReference>
<proteinExistence type="inferred from homology"/>
<evidence type="ECO:0000313" key="5">
    <source>
        <dbReference type="Proteomes" id="UP000324376"/>
    </source>
</evidence>
<accession>A0A5S5BTE0</accession>
<dbReference type="EMBL" id="VNHU01000012">
    <property type="protein sequence ID" value="TYP70441.1"/>
    <property type="molecule type" value="Genomic_DNA"/>
</dbReference>
<dbReference type="CDD" id="cd06464">
    <property type="entry name" value="ACD_sHsps-like"/>
    <property type="match status" value="1"/>
</dbReference>
<dbReference type="RefSeq" id="WP_148783664.1">
    <property type="nucleotide sequence ID" value="NZ_VNHU01000012.1"/>
</dbReference>
<dbReference type="InterPro" id="IPR008978">
    <property type="entry name" value="HSP20-like_chaperone"/>
</dbReference>
<dbReference type="AlphaFoldDB" id="A0A5S5BTE0"/>
<dbReference type="PANTHER" id="PTHR11527">
    <property type="entry name" value="HEAT-SHOCK PROTEIN 20 FAMILY MEMBER"/>
    <property type="match status" value="1"/>
</dbReference>